<comment type="subcellular location">
    <subcellularLocation>
        <location evidence="1">Cell membrane</location>
        <topology evidence="1">Multi-pass membrane protein</topology>
    </subcellularLocation>
</comment>
<keyword evidence="10" id="KW-0739">Sodium transport</keyword>
<keyword evidence="3" id="KW-0813">Transport</keyword>
<evidence type="ECO:0000256" key="8">
    <source>
        <dbReference type="ARBA" id="ARBA00023065"/>
    </source>
</evidence>
<feature type="transmembrane region" description="Helical" evidence="12">
    <location>
        <begin position="70"/>
        <end position="93"/>
    </location>
</feature>
<dbReference type="InterPro" id="IPR038377">
    <property type="entry name" value="Na/Glc_symporter_sf"/>
</dbReference>
<keyword evidence="4" id="KW-1003">Cell membrane</keyword>
<feature type="transmembrane region" description="Helical" evidence="12">
    <location>
        <begin position="453"/>
        <end position="472"/>
    </location>
</feature>
<accession>A0ABS3M489</accession>
<evidence type="ECO:0000313" key="14">
    <source>
        <dbReference type="Proteomes" id="UP000664265"/>
    </source>
</evidence>
<reference evidence="13 14" key="1">
    <citation type="submission" date="2021-01" db="EMBL/GenBank/DDBJ databases">
        <title>Prevotella A2931 sp. nov.</title>
        <authorList>
            <person name="Buhl M."/>
            <person name="Oberhettinger P."/>
        </authorList>
    </citation>
    <scope>NUCLEOTIDE SEQUENCE [LARGE SCALE GENOMIC DNA]</scope>
    <source>
        <strain evidence="13 14">A2931</strain>
    </source>
</reference>
<keyword evidence="8" id="KW-0406">Ion transport</keyword>
<evidence type="ECO:0000256" key="6">
    <source>
        <dbReference type="ARBA" id="ARBA00022989"/>
    </source>
</evidence>
<evidence type="ECO:0000256" key="5">
    <source>
        <dbReference type="ARBA" id="ARBA00022692"/>
    </source>
</evidence>
<keyword evidence="14" id="KW-1185">Reference proteome</keyword>
<evidence type="ECO:0000256" key="3">
    <source>
        <dbReference type="ARBA" id="ARBA00022448"/>
    </source>
</evidence>
<dbReference type="Proteomes" id="UP000664265">
    <property type="component" value="Unassembled WGS sequence"/>
</dbReference>
<keyword evidence="6 12" id="KW-1133">Transmembrane helix</keyword>
<feature type="transmembrane region" description="Helical" evidence="12">
    <location>
        <begin position="425"/>
        <end position="447"/>
    </location>
</feature>
<dbReference type="Pfam" id="PF00474">
    <property type="entry name" value="SSF"/>
    <property type="match status" value="1"/>
</dbReference>
<keyword evidence="9 12" id="KW-0472">Membrane</keyword>
<evidence type="ECO:0000256" key="7">
    <source>
        <dbReference type="ARBA" id="ARBA00023053"/>
    </source>
</evidence>
<dbReference type="RefSeq" id="WP_107582196.1">
    <property type="nucleotide sequence ID" value="NZ_JAERMS010000007.1"/>
</dbReference>
<evidence type="ECO:0000256" key="12">
    <source>
        <dbReference type="SAM" id="Phobius"/>
    </source>
</evidence>
<comment type="caution">
    <text evidence="13">The sequence shown here is derived from an EMBL/GenBank/DDBJ whole genome shotgun (WGS) entry which is preliminary data.</text>
</comment>
<feature type="transmembrane region" description="Helical" evidence="12">
    <location>
        <begin position="147"/>
        <end position="166"/>
    </location>
</feature>
<feature type="transmembrane region" description="Helical" evidence="12">
    <location>
        <begin position="366"/>
        <end position="386"/>
    </location>
</feature>
<comment type="similarity">
    <text evidence="2 11">Belongs to the sodium:solute symporter (SSF) (TC 2.A.21) family.</text>
</comment>
<feature type="transmembrane region" description="Helical" evidence="12">
    <location>
        <begin position="173"/>
        <end position="197"/>
    </location>
</feature>
<organism evidence="13 14">
    <name type="scientific">Prevotella illustrans</name>
    <dbReference type="NCBI Taxonomy" id="2800387"/>
    <lineage>
        <taxon>Bacteria</taxon>
        <taxon>Pseudomonadati</taxon>
        <taxon>Bacteroidota</taxon>
        <taxon>Bacteroidia</taxon>
        <taxon>Bacteroidales</taxon>
        <taxon>Prevotellaceae</taxon>
        <taxon>Prevotella</taxon>
    </lineage>
</organism>
<feature type="transmembrane region" description="Helical" evidence="12">
    <location>
        <begin position="392"/>
        <end position="413"/>
    </location>
</feature>
<keyword evidence="7" id="KW-0915">Sodium</keyword>
<dbReference type="InterPro" id="IPR051163">
    <property type="entry name" value="Sodium:Solute_Symporter_SSF"/>
</dbReference>
<evidence type="ECO:0000256" key="4">
    <source>
        <dbReference type="ARBA" id="ARBA00022475"/>
    </source>
</evidence>
<feature type="transmembrane region" description="Helical" evidence="12">
    <location>
        <begin position="321"/>
        <end position="345"/>
    </location>
</feature>
<feature type="transmembrane region" description="Helical" evidence="12">
    <location>
        <begin position="231"/>
        <end position="248"/>
    </location>
</feature>
<evidence type="ECO:0000256" key="1">
    <source>
        <dbReference type="ARBA" id="ARBA00004651"/>
    </source>
</evidence>
<protein>
    <submittedName>
        <fullName evidence="13">Sodium:solute symporter</fullName>
    </submittedName>
</protein>
<evidence type="ECO:0000256" key="11">
    <source>
        <dbReference type="RuleBase" id="RU362091"/>
    </source>
</evidence>
<dbReference type="PANTHER" id="PTHR42985:SF47">
    <property type="entry name" value="INTEGRAL MEMBRANE TRANSPORT PROTEIN"/>
    <property type="match status" value="1"/>
</dbReference>
<evidence type="ECO:0000256" key="10">
    <source>
        <dbReference type="ARBA" id="ARBA00023201"/>
    </source>
</evidence>
<dbReference type="PANTHER" id="PTHR42985">
    <property type="entry name" value="SODIUM-COUPLED MONOCARBOXYLATE TRANSPORTER"/>
    <property type="match status" value="1"/>
</dbReference>
<gene>
    <name evidence="13" type="ORF">JHU38_03915</name>
</gene>
<keyword evidence="5 12" id="KW-0812">Transmembrane</keyword>
<feature type="transmembrane region" description="Helical" evidence="12">
    <location>
        <begin position="269"/>
        <end position="294"/>
    </location>
</feature>
<sequence length="483" mass="54205">MLIIVTVLCYFGLLMLFSRLTGRRADNDTFFRANRRSPWYMVAFGMVGASISGITFVSVPGMAMRMDMTYLQMCLGFIVGYFLVAFILLPVYYRLNLTTIYSYLRLRLGRRAYKTGASFFLLSKMTGAAVRFYVVCIILQRFVFDRLGVPFVLTALVMVTLIWFYTRRGGIKTLVFTDTFQTFCMFTALILIIFQVISQLGLTLGEAVDAVVNDAHSRIFVFDDWISRQNFWKQFLSGAFVVVVMTGQDQDMMQKNLTCKSLREAQKDMCTYGFAFVPANLLFLVLGILLMMLAQKQGVALPEMGDDLLPMFAATGRLGEVVVVLFTIGIVAASFSCADSALAALTTSFCVDVCERPADERLRKRAHFAIALLFVLFILVFKVLNSTSVIDAIYILCSYTYGPLLGLFAFGLFTRRRPKDSWAPWVAVASPLLCFALDRLVSAATGYRFGYELLMLNGFLTFVGLWISGFFLREKGAATAVVQ</sequence>
<name>A0ABS3M489_9BACT</name>
<dbReference type="InterPro" id="IPR001734">
    <property type="entry name" value="Na/solute_symporter"/>
</dbReference>
<proteinExistence type="inferred from homology"/>
<dbReference type="EMBL" id="JAERMS010000007">
    <property type="protein sequence ID" value="MBO1362930.1"/>
    <property type="molecule type" value="Genomic_DNA"/>
</dbReference>
<evidence type="ECO:0000313" key="13">
    <source>
        <dbReference type="EMBL" id="MBO1362930.1"/>
    </source>
</evidence>
<evidence type="ECO:0000256" key="9">
    <source>
        <dbReference type="ARBA" id="ARBA00023136"/>
    </source>
</evidence>
<dbReference type="Gene3D" id="1.20.1730.10">
    <property type="entry name" value="Sodium/glucose cotransporter"/>
    <property type="match status" value="1"/>
</dbReference>
<evidence type="ECO:0000256" key="2">
    <source>
        <dbReference type="ARBA" id="ARBA00006434"/>
    </source>
</evidence>
<dbReference type="CDD" id="cd10326">
    <property type="entry name" value="SLC5sbd_NIS-like"/>
    <property type="match status" value="1"/>
</dbReference>
<dbReference type="PROSITE" id="PS50283">
    <property type="entry name" value="NA_SOLUT_SYMP_3"/>
    <property type="match status" value="1"/>
</dbReference>
<feature type="transmembrane region" description="Helical" evidence="12">
    <location>
        <begin position="38"/>
        <end position="58"/>
    </location>
</feature>